<gene>
    <name evidence="2" type="ORF">XsacCFBP4641_07530</name>
</gene>
<dbReference type="STRING" id="56458.SB85_16545"/>
<accession>A0A2P5Z6A1</accession>
<dbReference type="OrthoDB" id="1491115at2"/>
<dbReference type="PANTHER" id="PTHR39441">
    <property type="entry name" value="DUF2252 DOMAIN-CONTAINING PROTEIN"/>
    <property type="match status" value="1"/>
</dbReference>
<dbReference type="EMBL" id="MDEK01000005">
    <property type="protein sequence ID" value="PPU83589.1"/>
    <property type="molecule type" value="Genomic_DNA"/>
</dbReference>
<feature type="signal peptide" evidence="1">
    <location>
        <begin position="1"/>
        <end position="24"/>
    </location>
</feature>
<evidence type="ECO:0000256" key="1">
    <source>
        <dbReference type="SAM" id="SignalP"/>
    </source>
</evidence>
<keyword evidence="1" id="KW-0732">Signal</keyword>
<comment type="caution">
    <text evidence="2">The sequence shown here is derived from an EMBL/GenBank/DDBJ whole genome shotgun (WGS) entry which is preliminary data.</text>
</comment>
<evidence type="ECO:0000313" key="3">
    <source>
        <dbReference type="Proteomes" id="UP000247346"/>
    </source>
</evidence>
<dbReference type="PANTHER" id="PTHR39441:SF1">
    <property type="entry name" value="DUF2252 DOMAIN-CONTAINING PROTEIN"/>
    <property type="match status" value="1"/>
</dbReference>
<reference evidence="2 3" key="1">
    <citation type="submission" date="2016-08" db="EMBL/GenBank/DDBJ databases">
        <authorList>
            <person name="Seilhamer J.J."/>
        </authorList>
    </citation>
    <scope>NUCLEOTIDE SEQUENCE [LARGE SCALE GENOMIC DNA]</scope>
    <source>
        <strain evidence="2 3">CFBP4641</strain>
    </source>
</reference>
<organism evidence="2 3">
    <name type="scientific">Xanthomonas sacchari</name>
    <dbReference type="NCBI Taxonomy" id="56458"/>
    <lineage>
        <taxon>Bacteria</taxon>
        <taxon>Pseudomonadati</taxon>
        <taxon>Pseudomonadota</taxon>
        <taxon>Gammaproteobacteria</taxon>
        <taxon>Lysobacterales</taxon>
        <taxon>Lysobacteraceae</taxon>
        <taxon>Xanthomonas</taxon>
    </lineage>
</organism>
<dbReference type="PROSITE" id="PS51257">
    <property type="entry name" value="PROKAR_LIPOPROTEIN"/>
    <property type="match status" value="1"/>
</dbReference>
<proteinExistence type="predicted"/>
<feature type="chain" id="PRO_5015187519" evidence="1">
    <location>
        <begin position="25"/>
        <end position="454"/>
    </location>
</feature>
<dbReference type="Proteomes" id="UP000247346">
    <property type="component" value="Unassembled WGS sequence"/>
</dbReference>
<evidence type="ECO:0000313" key="2">
    <source>
        <dbReference type="EMBL" id="PPU83589.1"/>
    </source>
</evidence>
<name>A0A2P5Z6A1_9XANT</name>
<dbReference type="RefSeq" id="WP_010341930.1">
    <property type="nucleotide sequence ID" value="NZ_CP132343.1"/>
</dbReference>
<dbReference type="Pfam" id="PF10009">
    <property type="entry name" value="DUF2252"/>
    <property type="match status" value="1"/>
</dbReference>
<dbReference type="InterPro" id="IPR018721">
    <property type="entry name" value="DUF2252"/>
</dbReference>
<dbReference type="AlphaFoldDB" id="A0A2P5Z6A1"/>
<protein>
    <submittedName>
        <fullName evidence="2">DUF2252 domain-containing protein</fullName>
    </submittedName>
</protein>
<dbReference type="GeneID" id="93877883"/>
<sequence>MSTRLPQLLLIGLTLAACASGATAASKRNAWVVQQIHDYNHPYAAQRAELDTKMATMATSAYAFYRGTDHIFYQDMTTLPESLWTSPQTGYTWLGGDTHLGNFDAARDSSGKAVFKVADFDEGHLGQYVWDLRRLAASMVLAGRDNGLSDSDIGDAIDTMVGAYLDKIADFRGSDAEASFQLSKRNTSGAVAKIIDSADGKSRSSLLSKYTVVSGGKRQFQDLDNLVAVDTGTASAVAAAMNGYIGSIAASKRYASSYYTIKDVRQKLGSGTGSLGRLRLYVLIEGPSTSTSDDVILEWKQEAASVVAVAAPSQMPASTYDNNEGARVARTAKAQTIDADVLVGYASVNGTPFYVHEKSPFQQDLDPTALDSAGKLATAATYLGQALASAHALADQDYDPNVVPYSIDKQIDQAATSKSGLKSELRQFAFDYAAQVQLDWQSFVAAYKAGTPLY</sequence>